<dbReference type="Gene3D" id="3.30.1490.20">
    <property type="entry name" value="ATP-grasp fold, A domain"/>
    <property type="match status" value="1"/>
</dbReference>
<evidence type="ECO:0000256" key="13">
    <source>
        <dbReference type="ARBA" id="ARBA00047614"/>
    </source>
</evidence>
<feature type="active site" evidence="15">
    <location>
        <position position="144"/>
    </location>
</feature>
<proteinExistence type="inferred from homology"/>
<dbReference type="Gene3D" id="3.40.50.20">
    <property type="match status" value="1"/>
</dbReference>
<dbReference type="GO" id="GO:0005524">
    <property type="term" value="F:ATP binding"/>
    <property type="evidence" value="ECO:0007669"/>
    <property type="project" value="UniProtKB-UniRule"/>
</dbReference>
<dbReference type="GO" id="GO:0008360">
    <property type="term" value="P:regulation of cell shape"/>
    <property type="evidence" value="ECO:0007669"/>
    <property type="project" value="UniProtKB-KW"/>
</dbReference>
<dbReference type="SUPFAM" id="SSF56059">
    <property type="entry name" value="Glutathione synthetase ATP-binding domain-like"/>
    <property type="match status" value="1"/>
</dbReference>
<evidence type="ECO:0000256" key="9">
    <source>
        <dbReference type="ARBA" id="ARBA00022840"/>
    </source>
</evidence>
<evidence type="ECO:0000256" key="3">
    <source>
        <dbReference type="ARBA" id="ARBA00004496"/>
    </source>
</evidence>
<dbReference type="EMBL" id="JAFKGL010000021">
    <property type="protein sequence ID" value="MBN9413350.1"/>
    <property type="molecule type" value="Genomic_DNA"/>
</dbReference>
<comment type="caution">
    <text evidence="19">The sequence shown here is derived from an EMBL/GenBank/DDBJ whole genome shotgun (WGS) entry which is preliminary data.</text>
</comment>
<evidence type="ECO:0000256" key="17">
    <source>
        <dbReference type="PROSITE-ProRule" id="PRU00409"/>
    </source>
</evidence>
<accession>A0A8J7TTX8</accession>
<dbReference type="InterPro" id="IPR011095">
    <property type="entry name" value="Dala_Dala_lig_C"/>
</dbReference>
<evidence type="ECO:0000256" key="12">
    <source>
        <dbReference type="ARBA" id="ARBA00023316"/>
    </source>
</evidence>
<dbReference type="PROSITE" id="PS50975">
    <property type="entry name" value="ATP_GRASP"/>
    <property type="match status" value="1"/>
</dbReference>
<evidence type="ECO:0000256" key="4">
    <source>
        <dbReference type="ARBA" id="ARBA00010871"/>
    </source>
</evidence>
<dbReference type="GO" id="GO:0046872">
    <property type="term" value="F:metal ion binding"/>
    <property type="evidence" value="ECO:0007669"/>
    <property type="project" value="UniProtKB-KW"/>
</dbReference>
<dbReference type="UniPathway" id="UPA00219"/>
<dbReference type="AlphaFoldDB" id="A0A8J7TTX8"/>
<feature type="binding site" evidence="16">
    <location>
        <position position="268"/>
    </location>
    <ligand>
        <name>Mg(2+)</name>
        <dbReference type="ChEBI" id="CHEBI:18420"/>
        <label>2</label>
    </ligand>
</feature>
<keyword evidence="9 17" id="KW-0067">ATP-binding</keyword>
<evidence type="ECO:0000256" key="16">
    <source>
        <dbReference type="PIRSR" id="PIRSR039102-3"/>
    </source>
</evidence>
<dbReference type="InterPro" id="IPR011761">
    <property type="entry name" value="ATP-grasp"/>
</dbReference>
<keyword evidence="11 14" id="KW-0573">Peptidoglycan synthesis</keyword>
<dbReference type="Pfam" id="PF07478">
    <property type="entry name" value="Dala_Dala_lig_C"/>
    <property type="match status" value="1"/>
</dbReference>
<evidence type="ECO:0000256" key="7">
    <source>
        <dbReference type="ARBA" id="ARBA00022598"/>
    </source>
</evidence>
<feature type="active site" evidence="15">
    <location>
        <position position="15"/>
    </location>
</feature>
<feature type="binding site" evidence="16">
    <location>
        <position position="266"/>
    </location>
    <ligand>
        <name>Mg(2+)</name>
        <dbReference type="ChEBI" id="CHEBI:18420"/>
        <label>2</label>
    </ligand>
</feature>
<reference evidence="19" key="1">
    <citation type="submission" date="2021-02" db="EMBL/GenBank/DDBJ databases">
        <title>Thiocyanate and organic carbon inputs drive convergent selection for specific autotrophic Afipia and Thiobacillus strains within complex microbiomes.</title>
        <authorList>
            <person name="Huddy R.J."/>
            <person name="Sachdeva R."/>
            <person name="Kadzinga F."/>
            <person name="Kantor R.S."/>
            <person name="Harrison S.T.L."/>
            <person name="Banfield J.F."/>
        </authorList>
    </citation>
    <scope>NUCLEOTIDE SEQUENCE</scope>
    <source>
        <strain evidence="19">SCN18_10_11_15_R4_P_38_20</strain>
    </source>
</reference>
<comment type="similarity">
    <text evidence="4 14">Belongs to the D-alanine--D-alanine ligase family.</text>
</comment>
<dbReference type="PIRSF" id="PIRSF039102">
    <property type="entry name" value="Ddl/VanB"/>
    <property type="match status" value="1"/>
</dbReference>
<evidence type="ECO:0000256" key="6">
    <source>
        <dbReference type="ARBA" id="ARBA00022490"/>
    </source>
</evidence>
<keyword evidence="16" id="KW-0464">Manganese</keyword>
<comment type="cofactor">
    <cofactor evidence="1">
        <name>Mn(2+)</name>
        <dbReference type="ChEBI" id="CHEBI:29035"/>
    </cofactor>
</comment>
<evidence type="ECO:0000256" key="11">
    <source>
        <dbReference type="ARBA" id="ARBA00022984"/>
    </source>
</evidence>
<keyword evidence="6 14" id="KW-0963">Cytoplasm</keyword>
<evidence type="ECO:0000256" key="2">
    <source>
        <dbReference type="ARBA" id="ARBA00003921"/>
    </source>
</evidence>
<evidence type="ECO:0000256" key="15">
    <source>
        <dbReference type="PIRSR" id="PIRSR039102-1"/>
    </source>
</evidence>
<evidence type="ECO:0000313" key="19">
    <source>
        <dbReference type="EMBL" id="MBN9413350.1"/>
    </source>
</evidence>
<dbReference type="HAMAP" id="MF_00047">
    <property type="entry name" value="Dala_Dala_lig"/>
    <property type="match status" value="1"/>
</dbReference>
<comment type="catalytic activity">
    <reaction evidence="13 14">
        <text>2 D-alanine + ATP = D-alanyl-D-alanine + ADP + phosphate + H(+)</text>
        <dbReference type="Rhea" id="RHEA:11224"/>
        <dbReference type="ChEBI" id="CHEBI:15378"/>
        <dbReference type="ChEBI" id="CHEBI:30616"/>
        <dbReference type="ChEBI" id="CHEBI:43474"/>
        <dbReference type="ChEBI" id="CHEBI:57416"/>
        <dbReference type="ChEBI" id="CHEBI:57822"/>
        <dbReference type="ChEBI" id="CHEBI:456216"/>
        <dbReference type="EC" id="6.3.2.4"/>
    </reaction>
</comment>
<dbReference type="InterPro" id="IPR016185">
    <property type="entry name" value="PreATP-grasp_dom_sf"/>
</dbReference>
<keyword evidence="16" id="KW-0479">Metal-binding</keyword>
<dbReference type="InterPro" id="IPR013815">
    <property type="entry name" value="ATP_grasp_subdomain_1"/>
</dbReference>
<comment type="subcellular location">
    <subcellularLocation>
        <location evidence="3 14">Cytoplasm</location>
    </subcellularLocation>
</comment>
<evidence type="ECO:0000256" key="1">
    <source>
        <dbReference type="ARBA" id="ARBA00001936"/>
    </source>
</evidence>
<dbReference type="SUPFAM" id="SSF52440">
    <property type="entry name" value="PreATP-grasp domain"/>
    <property type="match status" value="1"/>
</dbReference>
<feature type="domain" description="ATP-grasp" evidence="18">
    <location>
        <begin position="104"/>
        <end position="299"/>
    </location>
</feature>
<dbReference type="GO" id="GO:0071555">
    <property type="term" value="P:cell wall organization"/>
    <property type="evidence" value="ECO:0007669"/>
    <property type="project" value="UniProtKB-KW"/>
</dbReference>
<organism evidence="19 20">
    <name type="scientific">Candidatus Paracaedimonas acanthamoebae</name>
    <dbReference type="NCBI Taxonomy" id="244581"/>
    <lineage>
        <taxon>Bacteria</taxon>
        <taxon>Pseudomonadati</taxon>
        <taxon>Pseudomonadota</taxon>
        <taxon>Alphaproteobacteria</taxon>
        <taxon>Holosporales</taxon>
        <taxon>Caedimonadaceae</taxon>
        <taxon>Candidatus Paracaedimonas</taxon>
    </lineage>
</organism>
<dbReference type="GO" id="GO:0008716">
    <property type="term" value="F:D-alanine-D-alanine ligase activity"/>
    <property type="evidence" value="ECO:0007669"/>
    <property type="project" value="UniProtKB-UniRule"/>
</dbReference>
<dbReference type="InterPro" id="IPR005905">
    <property type="entry name" value="D_ala_D_ala"/>
</dbReference>
<evidence type="ECO:0000256" key="5">
    <source>
        <dbReference type="ARBA" id="ARBA00012216"/>
    </source>
</evidence>
<evidence type="ECO:0000256" key="14">
    <source>
        <dbReference type="HAMAP-Rule" id="MF_00047"/>
    </source>
</evidence>
<dbReference type="GO" id="GO:0005737">
    <property type="term" value="C:cytoplasm"/>
    <property type="evidence" value="ECO:0007669"/>
    <property type="project" value="UniProtKB-SubCell"/>
</dbReference>
<sequence length="305" mass="34243">MKKRVAVLMGGWNGEREVSLSSGRGVVAALQERGYEVIPIELTRNLPSLLEMLTPKPDVLFMCALHGQWVEDGCLQGMLEILGIPYTNSSPLASALAMDKPMALRLFREAGISCPEGKVVKITELLKEDILAFPYVIKPLREGSSLGVYIIHNREDLVKAQQTWQYGDECLAERYIPGREIQVAILGDRAIGAIEIRPKEEFYDYHAKYTEGCADHIMPANIPEKDYQEALELALKAHKALGCESVTRVDLRYDDIQNPAKFYVLEVNTQPGLTPLSLVPEIAAYHGMNYGDLLEWMIENPRYPH</sequence>
<gene>
    <name evidence="14" type="primary">ddl</name>
    <name evidence="19" type="ORF">J0H12_05460</name>
</gene>
<comment type="pathway">
    <text evidence="14">Cell wall biogenesis; peptidoglycan biosynthesis.</text>
</comment>
<keyword evidence="7 14" id="KW-0436">Ligase</keyword>
<dbReference type="Gene3D" id="3.30.470.20">
    <property type="entry name" value="ATP-grasp fold, B domain"/>
    <property type="match status" value="1"/>
</dbReference>
<dbReference type="NCBIfam" id="NF002378">
    <property type="entry name" value="PRK01372.1"/>
    <property type="match status" value="1"/>
</dbReference>
<evidence type="ECO:0000313" key="20">
    <source>
        <dbReference type="Proteomes" id="UP000664414"/>
    </source>
</evidence>
<keyword evidence="10 14" id="KW-0133">Cell shape</keyword>
<feature type="binding site" evidence="16">
    <location>
        <position position="250"/>
    </location>
    <ligand>
        <name>Mg(2+)</name>
        <dbReference type="ChEBI" id="CHEBI:18420"/>
        <label>1</label>
    </ligand>
</feature>
<evidence type="ECO:0000256" key="10">
    <source>
        <dbReference type="ARBA" id="ARBA00022960"/>
    </source>
</evidence>
<keyword evidence="12 14" id="KW-0961">Cell wall biogenesis/degradation</keyword>
<evidence type="ECO:0000256" key="8">
    <source>
        <dbReference type="ARBA" id="ARBA00022741"/>
    </source>
</evidence>
<evidence type="ECO:0000259" key="18">
    <source>
        <dbReference type="PROSITE" id="PS50975"/>
    </source>
</evidence>
<dbReference type="Pfam" id="PF01820">
    <property type="entry name" value="Dala_Dala_lig_N"/>
    <property type="match status" value="1"/>
</dbReference>
<dbReference type="NCBIfam" id="TIGR01205">
    <property type="entry name" value="D_ala_D_alaTIGR"/>
    <property type="match status" value="1"/>
</dbReference>
<name>A0A8J7TTX8_9PROT</name>
<dbReference type="PANTHER" id="PTHR23132">
    <property type="entry name" value="D-ALANINE--D-ALANINE LIGASE"/>
    <property type="match status" value="1"/>
</dbReference>
<dbReference type="InterPro" id="IPR011127">
    <property type="entry name" value="Dala_Dala_lig_N"/>
</dbReference>
<protein>
    <recommendedName>
        <fullName evidence="5 14">D-alanine--D-alanine ligase</fullName>
        <ecNumber evidence="5 14">6.3.2.4</ecNumber>
    </recommendedName>
    <alternativeName>
        <fullName evidence="14">D-Ala-D-Ala ligase</fullName>
    </alternativeName>
    <alternativeName>
        <fullName evidence="14">D-alanylalanine synthetase</fullName>
    </alternativeName>
</protein>
<keyword evidence="16" id="KW-0460">Magnesium</keyword>
<feature type="binding site" evidence="16">
    <location>
        <position position="266"/>
    </location>
    <ligand>
        <name>Mg(2+)</name>
        <dbReference type="ChEBI" id="CHEBI:18420"/>
        <label>1</label>
    </ligand>
</feature>
<dbReference type="Proteomes" id="UP000664414">
    <property type="component" value="Unassembled WGS sequence"/>
</dbReference>
<dbReference type="EC" id="6.3.2.4" evidence="5 14"/>
<dbReference type="InterPro" id="IPR000291">
    <property type="entry name" value="D-Ala_lig_Van_CS"/>
</dbReference>
<keyword evidence="8 17" id="KW-0547">Nucleotide-binding</keyword>
<dbReference type="PANTHER" id="PTHR23132:SF23">
    <property type="entry name" value="D-ALANINE--D-ALANINE LIGASE B"/>
    <property type="match status" value="1"/>
</dbReference>
<comment type="function">
    <text evidence="2 14">Cell wall formation.</text>
</comment>
<comment type="cofactor">
    <cofactor evidence="16">
        <name>Mg(2+)</name>
        <dbReference type="ChEBI" id="CHEBI:18420"/>
    </cofactor>
    <cofactor evidence="16">
        <name>Mn(2+)</name>
        <dbReference type="ChEBI" id="CHEBI:29035"/>
    </cofactor>
    <text evidence="16">Binds 2 magnesium or manganese ions per subunit.</text>
</comment>
<dbReference type="GO" id="GO:0009252">
    <property type="term" value="P:peptidoglycan biosynthetic process"/>
    <property type="evidence" value="ECO:0007669"/>
    <property type="project" value="UniProtKB-UniRule"/>
</dbReference>
<dbReference type="PROSITE" id="PS00844">
    <property type="entry name" value="DALA_DALA_LIGASE_2"/>
    <property type="match status" value="1"/>
</dbReference>
<feature type="active site" evidence="15">
    <location>
        <position position="277"/>
    </location>
</feature>